<dbReference type="GO" id="GO:0004523">
    <property type="term" value="F:RNA-DNA hybrid ribonuclease activity"/>
    <property type="evidence" value="ECO:0007669"/>
    <property type="project" value="InterPro"/>
</dbReference>
<dbReference type="Pfam" id="PF13456">
    <property type="entry name" value="RVT_3"/>
    <property type="match status" value="1"/>
</dbReference>
<reference evidence="3" key="1">
    <citation type="submission" date="2016-06" db="EMBL/GenBank/DDBJ databases">
        <title>Parallel loss of symbiosis genes in relatives of nitrogen-fixing non-legume Parasponia.</title>
        <authorList>
            <person name="Van Velzen R."/>
            <person name="Holmer R."/>
            <person name="Bu F."/>
            <person name="Rutten L."/>
            <person name="Van Zeijl A."/>
            <person name="Liu W."/>
            <person name="Santuari L."/>
            <person name="Cao Q."/>
            <person name="Sharma T."/>
            <person name="Shen D."/>
            <person name="Roswanjaya Y."/>
            <person name="Wardhani T."/>
            <person name="Kalhor M.S."/>
            <person name="Jansen J."/>
            <person name="Van den Hoogen J."/>
            <person name="Gungor B."/>
            <person name="Hartog M."/>
            <person name="Hontelez J."/>
            <person name="Verver J."/>
            <person name="Yang W.-C."/>
            <person name="Schijlen E."/>
            <person name="Repin R."/>
            <person name="Schilthuizen M."/>
            <person name="Schranz E."/>
            <person name="Heidstra R."/>
            <person name="Miyata K."/>
            <person name="Fedorova E."/>
            <person name="Kohlen W."/>
            <person name="Bisseling T."/>
            <person name="Smit S."/>
            <person name="Geurts R."/>
        </authorList>
    </citation>
    <scope>NUCLEOTIDE SEQUENCE [LARGE SCALE GENOMIC DNA]</scope>
    <source>
        <strain evidence="3">cv. WU1-14</strain>
    </source>
</reference>
<evidence type="ECO:0000313" key="2">
    <source>
        <dbReference type="EMBL" id="PON43855.1"/>
    </source>
</evidence>
<dbReference type="Proteomes" id="UP000237105">
    <property type="component" value="Unassembled WGS sequence"/>
</dbReference>
<accession>A0A2P5B4Z0</accession>
<dbReference type="GO" id="GO:0003676">
    <property type="term" value="F:nucleic acid binding"/>
    <property type="evidence" value="ECO:0007669"/>
    <property type="project" value="InterPro"/>
</dbReference>
<sequence length="124" mass="13866">MTRSEFVVMLGPLTKYDIVPAVWCPLPLGWLKINIGVFIRTIDSTFSALVRNSRGEVIWATTNIVNFIKHAIIEATVLLAGIRVAMDKRLKCVMFECDCASIVHGIQGSLDNLDWNTKTLLQDC</sequence>
<name>A0A2P5B4Z0_PARAD</name>
<evidence type="ECO:0000259" key="1">
    <source>
        <dbReference type="Pfam" id="PF13456"/>
    </source>
</evidence>
<dbReference type="InterPro" id="IPR002156">
    <property type="entry name" value="RNaseH_domain"/>
</dbReference>
<gene>
    <name evidence="2" type="ORF">PanWU01x14_270640</name>
</gene>
<comment type="caution">
    <text evidence="2">The sequence shown here is derived from an EMBL/GenBank/DDBJ whole genome shotgun (WGS) entry which is preliminary data.</text>
</comment>
<evidence type="ECO:0000313" key="3">
    <source>
        <dbReference type="Proteomes" id="UP000237105"/>
    </source>
</evidence>
<dbReference type="EMBL" id="JXTB01000362">
    <property type="protein sequence ID" value="PON43855.1"/>
    <property type="molecule type" value="Genomic_DNA"/>
</dbReference>
<proteinExistence type="predicted"/>
<organism evidence="2 3">
    <name type="scientific">Parasponia andersonii</name>
    <name type="common">Sponia andersonii</name>
    <dbReference type="NCBI Taxonomy" id="3476"/>
    <lineage>
        <taxon>Eukaryota</taxon>
        <taxon>Viridiplantae</taxon>
        <taxon>Streptophyta</taxon>
        <taxon>Embryophyta</taxon>
        <taxon>Tracheophyta</taxon>
        <taxon>Spermatophyta</taxon>
        <taxon>Magnoliopsida</taxon>
        <taxon>eudicotyledons</taxon>
        <taxon>Gunneridae</taxon>
        <taxon>Pentapetalae</taxon>
        <taxon>rosids</taxon>
        <taxon>fabids</taxon>
        <taxon>Rosales</taxon>
        <taxon>Cannabaceae</taxon>
        <taxon>Parasponia</taxon>
    </lineage>
</organism>
<keyword evidence="3" id="KW-1185">Reference proteome</keyword>
<feature type="domain" description="RNase H type-1" evidence="1">
    <location>
        <begin position="43"/>
        <end position="110"/>
    </location>
</feature>
<protein>
    <recommendedName>
        <fullName evidence="1">RNase H type-1 domain-containing protein</fullName>
    </recommendedName>
</protein>
<dbReference type="AlphaFoldDB" id="A0A2P5B4Z0"/>